<dbReference type="EMBL" id="AP015035">
    <property type="protein sequence ID" value="BAT77971.1"/>
    <property type="molecule type" value="Genomic_DNA"/>
</dbReference>
<keyword evidence="1" id="KW-0812">Transmembrane</keyword>
<evidence type="ECO:0000313" key="3">
    <source>
        <dbReference type="Proteomes" id="UP000291084"/>
    </source>
</evidence>
<protein>
    <submittedName>
        <fullName evidence="2">Uncharacterized protein</fullName>
    </submittedName>
</protein>
<sequence>MVLKSATSTSACSEIGTTPLEFSMVINHFFLNDEWCFVLEDFIYSVDKSHITLCSCFLLLLVSPFATAFALEMFEDTDDDLCFLFFGQIN</sequence>
<keyword evidence="1" id="KW-1133">Transmembrane helix</keyword>
<dbReference type="AlphaFoldDB" id="A0A0S3RBE9"/>
<keyword evidence="1" id="KW-0472">Membrane</keyword>
<proteinExistence type="predicted"/>
<gene>
    <name evidence="2" type="primary">Vigan.02G058900</name>
    <name evidence="2" type="ORF">VIGAN_02058900</name>
</gene>
<organism evidence="2 3">
    <name type="scientific">Vigna angularis var. angularis</name>
    <dbReference type="NCBI Taxonomy" id="157739"/>
    <lineage>
        <taxon>Eukaryota</taxon>
        <taxon>Viridiplantae</taxon>
        <taxon>Streptophyta</taxon>
        <taxon>Embryophyta</taxon>
        <taxon>Tracheophyta</taxon>
        <taxon>Spermatophyta</taxon>
        <taxon>Magnoliopsida</taxon>
        <taxon>eudicotyledons</taxon>
        <taxon>Gunneridae</taxon>
        <taxon>Pentapetalae</taxon>
        <taxon>rosids</taxon>
        <taxon>fabids</taxon>
        <taxon>Fabales</taxon>
        <taxon>Fabaceae</taxon>
        <taxon>Papilionoideae</taxon>
        <taxon>50 kb inversion clade</taxon>
        <taxon>NPAAA clade</taxon>
        <taxon>indigoferoid/millettioid clade</taxon>
        <taxon>Phaseoleae</taxon>
        <taxon>Vigna</taxon>
    </lineage>
</organism>
<feature type="non-terminal residue" evidence="2">
    <location>
        <position position="90"/>
    </location>
</feature>
<accession>A0A0S3RBE9</accession>
<feature type="transmembrane region" description="Helical" evidence="1">
    <location>
        <begin position="51"/>
        <end position="71"/>
    </location>
</feature>
<dbReference type="Proteomes" id="UP000291084">
    <property type="component" value="Chromosome 2"/>
</dbReference>
<keyword evidence="3" id="KW-1185">Reference proteome</keyword>
<evidence type="ECO:0000256" key="1">
    <source>
        <dbReference type="SAM" id="Phobius"/>
    </source>
</evidence>
<evidence type="ECO:0000313" key="2">
    <source>
        <dbReference type="EMBL" id="BAT77971.1"/>
    </source>
</evidence>
<name>A0A0S3RBE9_PHAAN</name>
<reference evidence="2 3" key="1">
    <citation type="journal article" date="2015" name="Sci. Rep.">
        <title>The power of single molecule real-time sequencing technology in the de novo assembly of a eukaryotic genome.</title>
        <authorList>
            <person name="Sakai H."/>
            <person name="Naito K."/>
            <person name="Ogiso-Tanaka E."/>
            <person name="Takahashi Y."/>
            <person name="Iseki K."/>
            <person name="Muto C."/>
            <person name="Satou K."/>
            <person name="Teruya K."/>
            <person name="Shiroma A."/>
            <person name="Shimoji M."/>
            <person name="Hirano T."/>
            <person name="Itoh T."/>
            <person name="Kaga A."/>
            <person name="Tomooka N."/>
        </authorList>
    </citation>
    <scope>NUCLEOTIDE SEQUENCE [LARGE SCALE GENOMIC DNA]</scope>
    <source>
        <strain evidence="3">cv. Shumari</strain>
    </source>
</reference>